<organism evidence="3">
    <name type="scientific">freshwater metagenome</name>
    <dbReference type="NCBI Taxonomy" id="449393"/>
    <lineage>
        <taxon>unclassified sequences</taxon>
        <taxon>metagenomes</taxon>
        <taxon>ecological metagenomes</taxon>
    </lineage>
</organism>
<protein>
    <submittedName>
        <fullName evidence="3">Unannotated protein</fullName>
    </submittedName>
</protein>
<evidence type="ECO:0000313" key="3">
    <source>
        <dbReference type="EMBL" id="CAB4969117.1"/>
    </source>
</evidence>
<sequence length="121" mass="13152">MREGCKFFESRTYPNGDAVRKCDLDLAPEAPWRCPDPCSAYQPRLADVNWSHGSLVTPPAPPEPEGIGEDPSIAALLDEAEDIINSVVDSTRAEVDAEVEAKSKGSRGFGGIKKFFKKGKD</sequence>
<evidence type="ECO:0000313" key="4">
    <source>
        <dbReference type="EMBL" id="CAB5038606.1"/>
    </source>
</evidence>
<reference evidence="3" key="1">
    <citation type="submission" date="2020-05" db="EMBL/GenBank/DDBJ databases">
        <authorList>
            <person name="Chiriac C."/>
            <person name="Salcher M."/>
            <person name="Ghai R."/>
            <person name="Kavagutti S V."/>
        </authorList>
    </citation>
    <scope>NUCLEOTIDE SEQUENCE</scope>
</reference>
<evidence type="ECO:0000313" key="2">
    <source>
        <dbReference type="EMBL" id="CAB4811859.1"/>
    </source>
</evidence>
<evidence type="ECO:0000313" key="1">
    <source>
        <dbReference type="EMBL" id="CAB4708074.1"/>
    </source>
</evidence>
<dbReference type="AlphaFoldDB" id="A0A6J7LLP2"/>
<name>A0A6J7LLP2_9ZZZZ</name>
<accession>A0A6J7LLP2</accession>
<dbReference type="EMBL" id="CAFBOG010000009">
    <property type="protein sequence ID" value="CAB4969117.1"/>
    <property type="molecule type" value="Genomic_DNA"/>
</dbReference>
<dbReference type="EMBL" id="CAFAAQ010000111">
    <property type="protein sequence ID" value="CAB4811859.1"/>
    <property type="molecule type" value="Genomic_DNA"/>
</dbReference>
<dbReference type="EMBL" id="CAEZXS010000171">
    <property type="protein sequence ID" value="CAB4708074.1"/>
    <property type="molecule type" value="Genomic_DNA"/>
</dbReference>
<gene>
    <name evidence="1" type="ORF">UFOPK2582_01281</name>
    <name evidence="2" type="ORF">UFOPK3046_01206</name>
    <name evidence="3" type="ORF">UFOPK3914_00192</name>
    <name evidence="4" type="ORF">UFOPK4173_01571</name>
</gene>
<dbReference type="EMBL" id="CAFBPW010000218">
    <property type="protein sequence ID" value="CAB5038606.1"/>
    <property type="molecule type" value="Genomic_DNA"/>
</dbReference>
<proteinExistence type="predicted"/>